<dbReference type="Proteomes" id="UP000021210">
    <property type="component" value="Unassembled WGS sequence"/>
</dbReference>
<comment type="caution">
    <text evidence="1">The sequence shown here is derived from an EMBL/GenBank/DDBJ whole genome shotgun (WGS) entry which is preliminary data.</text>
</comment>
<protein>
    <submittedName>
        <fullName evidence="1">Uncharacterized protein</fullName>
    </submittedName>
</protein>
<dbReference type="AlphaFoldDB" id="A0A829QSL3"/>
<reference evidence="1 2" key="1">
    <citation type="submission" date="2013-12" db="EMBL/GenBank/DDBJ databases">
        <authorList>
            <person name="Zelazny A."/>
            <person name="Olivier K."/>
            <person name="Holland S."/>
            <person name="Lenaerts A."/>
            <person name="Ordway D."/>
            <person name="DeGroote M.A."/>
            <person name="Parker T."/>
            <person name="Sizemore C."/>
            <person name="Tallon L.J."/>
            <person name="Sadzewicz L.K."/>
            <person name="Sengamalay N."/>
            <person name="Fraser C.M."/>
            <person name="Hine E."/>
            <person name="Shefchek K.A."/>
            <person name="Das S.P."/>
            <person name="Tettelin H."/>
        </authorList>
    </citation>
    <scope>NUCLEOTIDE SEQUENCE [LARGE SCALE GENOMIC DNA]</scope>
    <source>
        <strain evidence="1 2">1948</strain>
    </source>
</reference>
<proteinExistence type="predicted"/>
<accession>A0A829QSL3</accession>
<evidence type="ECO:0000313" key="2">
    <source>
        <dbReference type="Proteomes" id="UP000021210"/>
    </source>
</evidence>
<dbReference type="EMBL" id="JAOH01000002">
    <property type="protein sequence ID" value="EUA65373.1"/>
    <property type="molecule type" value="Genomic_DNA"/>
</dbReference>
<gene>
    <name evidence="1" type="ORF">I542_5553</name>
</gene>
<organism evidence="1 2">
    <name type="scientific">Mycobacteroides abscessus 1948</name>
    <dbReference type="NCBI Taxonomy" id="1299323"/>
    <lineage>
        <taxon>Bacteria</taxon>
        <taxon>Bacillati</taxon>
        <taxon>Actinomycetota</taxon>
        <taxon>Actinomycetes</taxon>
        <taxon>Mycobacteriales</taxon>
        <taxon>Mycobacteriaceae</taxon>
        <taxon>Mycobacteroides</taxon>
        <taxon>Mycobacteroides abscessus</taxon>
    </lineage>
</organism>
<name>A0A829QSL3_9MYCO</name>
<evidence type="ECO:0000313" key="1">
    <source>
        <dbReference type="EMBL" id="EUA65373.1"/>
    </source>
</evidence>
<sequence>MVLIRNVPPPRSAGLGAIAWQEGPQLTLRHGTTVAHAARNKRAAQW</sequence>